<reference evidence="11" key="1">
    <citation type="journal article" date="2013" name="Genome Announc.">
        <title>Draft genome sequence of Pseudozyma brasiliensis sp. nov. strain GHG001, a high producer of endo-1,4-xylanase isolated from an insect pest of sugarcane.</title>
        <authorList>
            <person name="Oliveira J.V.D.C."/>
            <person name="dos Santos R.A.C."/>
            <person name="Borges T.A."/>
            <person name="Riano-Pachon D.M."/>
            <person name="Goldman G.H."/>
        </authorList>
    </citation>
    <scope>NUCLEOTIDE SEQUENCE [LARGE SCALE GENOMIC DNA]</scope>
    <source>
        <strain evidence="11">GHG001</strain>
    </source>
</reference>
<dbReference type="InterPro" id="IPR029063">
    <property type="entry name" value="SAM-dependent_MTases_sf"/>
</dbReference>
<evidence type="ECO:0000313" key="10">
    <source>
        <dbReference type="EMBL" id="EST06265.1"/>
    </source>
</evidence>
<keyword evidence="2" id="KW-0698">rRNA processing</keyword>
<evidence type="ECO:0000256" key="2">
    <source>
        <dbReference type="ARBA" id="ARBA00022552"/>
    </source>
</evidence>
<organism evidence="10 11">
    <name type="scientific">Kalmanozyma brasiliensis (strain GHG001)</name>
    <name type="common">Yeast</name>
    <name type="synonym">Pseudozyma brasiliensis</name>
    <dbReference type="NCBI Taxonomy" id="1365824"/>
    <lineage>
        <taxon>Eukaryota</taxon>
        <taxon>Fungi</taxon>
        <taxon>Dikarya</taxon>
        <taxon>Basidiomycota</taxon>
        <taxon>Ustilaginomycotina</taxon>
        <taxon>Ustilaginomycetes</taxon>
        <taxon>Ustilaginales</taxon>
        <taxon>Ustilaginaceae</taxon>
        <taxon>Kalmanozyma</taxon>
    </lineage>
</organism>
<evidence type="ECO:0000256" key="4">
    <source>
        <dbReference type="ARBA" id="ARBA00022679"/>
    </source>
</evidence>
<dbReference type="PANTHER" id="PTHR10920:SF18">
    <property type="entry name" value="RRNA METHYLTRANSFERASE 2, MITOCHONDRIAL"/>
    <property type="match status" value="1"/>
</dbReference>
<evidence type="ECO:0000256" key="5">
    <source>
        <dbReference type="ARBA" id="ARBA00022691"/>
    </source>
</evidence>
<dbReference type="HAMAP" id="MF_01547">
    <property type="entry name" value="RNA_methyltr_E"/>
    <property type="match status" value="1"/>
</dbReference>
<gene>
    <name evidence="10" type="ORF">PSEUBRA_SCAF3g03790</name>
</gene>
<keyword evidence="11" id="KW-1185">Reference proteome</keyword>
<evidence type="ECO:0000256" key="8">
    <source>
        <dbReference type="SAM" id="MobiDB-lite"/>
    </source>
</evidence>
<dbReference type="OrthoDB" id="20105at2759"/>
<dbReference type="RefSeq" id="XP_016291254.1">
    <property type="nucleotide sequence ID" value="XM_016437727.1"/>
</dbReference>
<feature type="compositionally biased region" description="Polar residues" evidence="8">
    <location>
        <begin position="31"/>
        <end position="52"/>
    </location>
</feature>
<dbReference type="Gene3D" id="3.40.50.150">
    <property type="entry name" value="Vaccinia Virus protein VP39"/>
    <property type="match status" value="1"/>
</dbReference>
<evidence type="ECO:0000256" key="1">
    <source>
        <dbReference type="ARBA" id="ARBA00009258"/>
    </source>
</evidence>
<evidence type="ECO:0000259" key="9">
    <source>
        <dbReference type="Pfam" id="PF01728"/>
    </source>
</evidence>
<keyword evidence="5 7" id="KW-0949">S-adenosyl-L-methionine</keyword>
<dbReference type="EMBL" id="KI545873">
    <property type="protein sequence ID" value="EST06265.1"/>
    <property type="molecule type" value="Genomic_DNA"/>
</dbReference>
<proteinExistence type="inferred from homology"/>
<dbReference type="STRING" id="1365824.V5EMA2"/>
<sequence length="310" mass="34534">MLARASSLLGRSGGARPSIARVPRCRPLEPSLQTVRHASSKRGGSSSRYMQRQKNDVFVKQRARPSKPGKQDYDEQDDIAASASGYVARSAFKLLQLDDRYKFLRPGRVIVDLGAAPGGWSQAIVERTRRKPNAGMPVFAFDLLPVVDIDGVNSIRGDFLDVAMQDKLRKMVQDATLSSQSQNVASTETEGYVDVVVSDMMANTTGNPIVDTEASLELCRAATSFAMRTLKRDHRVPQAGERKSPTWMASKSSVLVMKYFMSHEADLFRKEVLETQFHFVKAEKMEASRKESREQFWICIGFKGAHISNP</sequence>
<protein>
    <recommendedName>
        <fullName evidence="6">rRNA methyltransferase 2, mitochondrial</fullName>
    </recommendedName>
</protein>
<evidence type="ECO:0000256" key="7">
    <source>
        <dbReference type="PIRSR" id="PIRSR005461-1"/>
    </source>
</evidence>
<feature type="region of interest" description="Disordered" evidence="8">
    <location>
        <begin position="1"/>
        <end position="76"/>
    </location>
</feature>
<dbReference type="Pfam" id="PF01728">
    <property type="entry name" value="FtsJ"/>
    <property type="match status" value="1"/>
</dbReference>
<dbReference type="GeneID" id="27420405"/>
<name>V5EMA2_KALBG</name>
<dbReference type="InterPro" id="IPR050082">
    <property type="entry name" value="RNA_methyltr_RlmE"/>
</dbReference>
<dbReference type="PANTHER" id="PTHR10920">
    <property type="entry name" value="RIBOSOMAL RNA METHYLTRANSFERASE"/>
    <property type="match status" value="1"/>
</dbReference>
<dbReference type="eggNOG" id="KOG4589">
    <property type="taxonomic scope" value="Eukaryota"/>
</dbReference>
<dbReference type="Proteomes" id="UP000019377">
    <property type="component" value="Unassembled WGS sequence"/>
</dbReference>
<dbReference type="HOGENOM" id="CLU_009422_4_0_1"/>
<dbReference type="OMA" id="WSQVAVN"/>
<dbReference type="GO" id="GO:0008650">
    <property type="term" value="F:rRNA (uridine-2'-O-)-methyltransferase activity"/>
    <property type="evidence" value="ECO:0007669"/>
    <property type="project" value="TreeGrafter"/>
</dbReference>
<dbReference type="AlphaFoldDB" id="V5EMA2"/>
<feature type="active site" description="Proton acceptor" evidence="7">
    <location>
        <position position="258"/>
    </location>
</feature>
<dbReference type="FunFam" id="3.40.50.150:FF:000332">
    <property type="entry name" value="Ribosomal RNA large subunit methyltransferase J"/>
    <property type="match status" value="1"/>
</dbReference>
<dbReference type="GO" id="GO:0005739">
    <property type="term" value="C:mitochondrion"/>
    <property type="evidence" value="ECO:0007669"/>
    <property type="project" value="TreeGrafter"/>
</dbReference>
<keyword evidence="3" id="KW-0489">Methyltransferase</keyword>
<accession>V5EMA2</accession>
<evidence type="ECO:0000256" key="3">
    <source>
        <dbReference type="ARBA" id="ARBA00022603"/>
    </source>
</evidence>
<comment type="similarity">
    <text evidence="1">Belongs to the class I-like SAM-binding methyltransferase superfamily. RNA methyltransferase RlmE family.</text>
</comment>
<evidence type="ECO:0000313" key="11">
    <source>
        <dbReference type="Proteomes" id="UP000019377"/>
    </source>
</evidence>
<dbReference type="SUPFAM" id="SSF53335">
    <property type="entry name" value="S-adenosyl-L-methionine-dependent methyltransferases"/>
    <property type="match status" value="1"/>
</dbReference>
<dbReference type="InterPro" id="IPR015507">
    <property type="entry name" value="rRNA-MeTfrase_E"/>
</dbReference>
<evidence type="ECO:0000256" key="6">
    <source>
        <dbReference type="ARBA" id="ARBA00041184"/>
    </source>
</evidence>
<dbReference type="InterPro" id="IPR002877">
    <property type="entry name" value="RNA_MeTrfase_FtsJ_dom"/>
</dbReference>
<keyword evidence="4" id="KW-0808">Transferase</keyword>
<feature type="domain" description="Ribosomal RNA methyltransferase FtsJ" evidence="9">
    <location>
        <begin position="86"/>
        <end position="302"/>
    </location>
</feature>